<organism evidence="8 9">
    <name type="scientific">Anopheles dirus</name>
    <dbReference type="NCBI Taxonomy" id="7168"/>
    <lineage>
        <taxon>Eukaryota</taxon>
        <taxon>Metazoa</taxon>
        <taxon>Ecdysozoa</taxon>
        <taxon>Arthropoda</taxon>
        <taxon>Hexapoda</taxon>
        <taxon>Insecta</taxon>
        <taxon>Pterygota</taxon>
        <taxon>Neoptera</taxon>
        <taxon>Endopterygota</taxon>
        <taxon>Diptera</taxon>
        <taxon>Nematocera</taxon>
        <taxon>Culicoidea</taxon>
        <taxon>Culicidae</taxon>
        <taxon>Anophelinae</taxon>
        <taxon>Anopheles</taxon>
    </lineage>
</organism>
<keyword evidence="5" id="KW-1015">Disulfide bond</keyword>
<name>A0A182N742_9DIPT</name>
<evidence type="ECO:0000256" key="2">
    <source>
        <dbReference type="ARBA" id="ARBA00006370"/>
    </source>
</evidence>
<sequence>MKGLLVVAFLPALISAIAVRPCPNNAPIPQEVRVVGCTAEPCIVQIGGVVDMDLDFVAARATNGMRATLDIFLGDFRVPYDLPAHQQQACNFLEVGSCPVTQGEFLNYHLSTPAVAPFAGITVDLQLQLADDNGQPLICYRSSATILPTMKFLLLVIACLPALALGLAVRPCSPNVPIPQDVRVIGCTAEPCVIPIGGMVDMDCDFVSPRASNDVRATLDIFLGDFRVPYDLPLEQQNACNFFEVGNCPVTAGEFINYHLNTPAVAPFAGITVDLQLQLADDNGEPLFCFRSSAQIVAVMFKEIVALVVVFSAVAQGLEVLQCSNNRPAPQEVIIPGCNSLPCTVPNQSDFNFSVRFAPTFPTNTLTVDVRASLLGLFLPYEVPDHLRNGCNNINTSCPLTAGQTVTLTGNAPVEAPLTGVTVTMEFEITGDGSQVATNVCANGSPHPSSVTISGCTQMPCDLIRGSDVGMVLEFEAPYAAQSLEYRVVATALGITAPYELPPDRANACNWLTGSACPISQGEDITSTLSMPVLPIYPLVTLVVQVSVVDENNRPHACFAVNARVVVAYTMFRALLLIALVPAVVYGNVGRACSGGRPQTTNVNIVGCTSEPCDLVRGQDVIAYVDFTTDRAVVSMTTVPTATALGITAPYPLPAEFADTCAWLEGANCPLSANEDATYRLTIPVLPIYPLVSLSIEIDIVDQDDDSVACFVVDARVVTAA</sequence>
<feature type="chain" id="PRO_5008129535" description="MD-2-related lipid-recognition domain-containing protein" evidence="6">
    <location>
        <begin position="17"/>
        <end position="721"/>
    </location>
</feature>
<dbReference type="EnsemblMetazoa" id="ADIR003465-RA">
    <property type="protein sequence ID" value="ADIR003465-PA"/>
    <property type="gene ID" value="ADIR003465"/>
</dbReference>
<feature type="domain" description="MD-2-related lipid-recognition" evidence="7">
    <location>
        <begin position="438"/>
        <end position="563"/>
    </location>
</feature>
<feature type="domain" description="MD-2-related lipid-recognition" evidence="7">
    <location>
        <begin position="169"/>
        <end position="294"/>
    </location>
</feature>
<keyword evidence="4 6" id="KW-0732">Signal</keyword>
<dbReference type="GO" id="GO:0032934">
    <property type="term" value="F:sterol binding"/>
    <property type="evidence" value="ECO:0007669"/>
    <property type="project" value="InterPro"/>
</dbReference>
<dbReference type="InterPro" id="IPR003172">
    <property type="entry name" value="ML_dom"/>
</dbReference>
<evidence type="ECO:0000256" key="4">
    <source>
        <dbReference type="ARBA" id="ARBA00022729"/>
    </source>
</evidence>
<feature type="domain" description="MD-2-related lipid-recognition" evidence="7">
    <location>
        <begin position="320"/>
        <end position="437"/>
    </location>
</feature>
<evidence type="ECO:0000256" key="5">
    <source>
        <dbReference type="ARBA" id="ARBA00023157"/>
    </source>
</evidence>
<dbReference type="InterPro" id="IPR014756">
    <property type="entry name" value="Ig_E-set"/>
</dbReference>
<keyword evidence="3" id="KW-0964">Secreted</keyword>
<dbReference type="CDD" id="cd00916">
    <property type="entry name" value="Npc2_like"/>
    <property type="match status" value="5"/>
</dbReference>
<feature type="signal peptide" evidence="6">
    <location>
        <begin position="1"/>
        <end position="16"/>
    </location>
</feature>
<dbReference type="InterPro" id="IPR039670">
    <property type="entry name" value="NPC2-like"/>
</dbReference>
<feature type="domain" description="MD-2-related lipid-recognition" evidence="7">
    <location>
        <begin position="590"/>
        <end position="715"/>
    </location>
</feature>
<reference evidence="8" key="2">
    <citation type="submission" date="2020-05" db="UniProtKB">
        <authorList>
            <consortium name="EnsemblMetazoa"/>
        </authorList>
    </citation>
    <scope>IDENTIFICATION</scope>
    <source>
        <strain evidence="8">WRAIR2</strain>
    </source>
</reference>
<comment type="subcellular location">
    <subcellularLocation>
        <location evidence="1">Secreted</location>
    </subcellularLocation>
</comment>
<protein>
    <recommendedName>
        <fullName evidence="7">MD-2-related lipid-recognition domain-containing protein</fullName>
    </recommendedName>
</protein>
<accession>A0A182N742</accession>
<reference evidence="9" key="1">
    <citation type="submission" date="2013-03" db="EMBL/GenBank/DDBJ databases">
        <title>The Genome Sequence of Anopheles dirus WRAIR2.</title>
        <authorList>
            <consortium name="The Broad Institute Genomics Platform"/>
            <person name="Neafsey D.E."/>
            <person name="Walton C."/>
            <person name="Walker B."/>
            <person name="Young S.K."/>
            <person name="Zeng Q."/>
            <person name="Gargeya S."/>
            <person name="Fitzgerald M."/>
            <person name="Haas B."/>
            <person name="Abouelleil A."/>
            <person name="Allen A.W."/>
            <person name="Alvarado L."/>
            <person name="Arachchi H.M."/>
            <person name="Berlin A.M."/>
            <person name="Chapman S.B."/>
            <person name="Gainer-Dewar J."/>
            <person name="Goldberg J."/>
            <person name="Griggs A."/>
            <person name="Gujja S."/>
            <person name="Hansen M."/>
            <person name="Howarth C."/>
            <person name="Imamovic A."/>
            <person name="Ireland A."/>
            <person name="Larimer J."/>
            <person name="McCowan C."/>
            <person name="Murphy C."/>
            <person name="Pearson M."/>
            <person name="Poon T.W."/>
            <person name="Priest M."/>
            <person name="Roberts A."/>
            <person name="Saif S."/>
            <person name="Shea T."/>
            <person name="Sisk P."/>
            <person name="Sykes S."/>
            <person name="Wortman J."/>
            <person name="Nusbaum C."/>
            <person name="Birren B."/>
        </authorList>
    </citation>
    <scope>NUCLEOTIDE SEQUENCE [LARGE SCALE GENOMIC DNA]</scope>
    <source>
        <strain evidence="9">WRAIR2</strain>
    </source>
</reference>
<keyword evidence="9" id="KW-1185">Reference proteome</keyword>
<dbReference type="FunFam" id="2.60.40.770:FF:000001">
    <property type="entry name" value="NPC intracellular cholesterol transporter 2"/>
    <property type="match status" value="5"/>
</dbReference>
<dbReference type="Proteomes" id="UP000075884">
    <property type="component" value="Unassembled WGS sequence"/>
</dbReference>
<evidence type="ECO:0000259" key="7">
    <source>
        <dbReference type="SMART" id="SM00737"/>
    </source>
</evidence>
<dbReference type="SMART" id="SM00737">
    <property type="entry name" value="ML"/>
    <property type="match status" value="5"/>
</dbReference>
<dbReference type="Pfam" id="PF02221">
    <property type="entry name" value="E1_DerP2_DerF2"/>
    <property type="match status" value="4"/>
</dbReference>
<feature type="domain" description="MD-2-related lipid-recognition" evidence="7">
    <location>
        <begin position="19"/>
        <end position="144"/>
    </location>
</feature>
<evidence type="ECO:0000256" key="1">
    <source>
        <dbReference type="ARBA" id="ARBA00004613"/>
    </source>
</evidence>
<dbReference type="Gene3D" id="2.60.40.770">
    <property type="match status" value="5"/>
</dbReference>
<comment type="similarity">
    <text evidence="2">Belongs to the NPC2 family.</text>
</comment>
<dbReference type="SUPFAM" id="SSF81296">
    <property type="entry name" value="E set domains"/>
    <property type="match status" value="5"/>
</dbReference>
<dbReference type="GO" id="GO:0032367">
    <property type="term" value="P:intracellular cholesterol transport"/>
    <property type="evidence" value="ECO:0007669"/>
    <property type="project" value="InterPro"/>
</dbReference>
<evidence type="ECO:0000313" key="9">
    <source>
        <dbReference type="Proteomes" id="UP000075884"/>
    </source>
</evidence>
<proteinExistence type="inferred from homology"/>
<evidence type="ECO:0000256" key="6">
    <source>
        <dbReference type="SAM" id="SignalP"/>
    </source>
</evidence>
<dbReference type="STRING" id="7168.A0A182N742"/>
<evidence type="ECO:0000313" key="8">
    <source>
        <dbReference type="EnsemblMetazoa" id="ADIR003465-PA"/>
    </source>
</evidence>
<dbReference type="InterPro" id="IPR033916">
    <property type="entry name" value="ML_Npc2-like"/>
</dbReference>
<dbReference type="PANTHER" id="PTHR11306:SF36">
    <property type="entry name" value="NIEMANN-PICK TYPE C-2C-RELATED"/>
    <property type="match status" value="1"/>
</dbReference>
<dbReference type="GO" id="GO:0005576">
    <property type="term" value="C:extracellular region"/>
    <property type="evidence" value="ECO:0007669"/>
    <property type="project" value="UniProtKB-SubCell"/>
</dbReference>
<dbReference type="AlphaFoldDB" id="A0A182N742"/>
<evidence type="ECO:0000256" key="3">
    <source>
        <dbReference type="ARBA" id="ARBA00022525"/>
    </source>
</evidence>
<dbReference type="PANTHER" id="PTHR11306">
    <property type="entry name" value="NIEMANN PICK TYPE C2 PROTEIN NPC2-RELATED"/>
    <property type="match status" value="1"/>
</dbReference>
<dbReference type="VEuPathDB" id="VectorBase:ADIR003465"/>